<keyword evidence="2" id="KW-1185">Reference proteome</keyword>
<proteinExistence type="predicted"/>
<name>A0ABV2PIL3_9BACI</name>
<evidence type="ECO:0000313" key="2">
    <source>
        <dbReference type="Proteomes" id="UP001549363"/>
    </source>
</evidence>
<organism evidence="1 2">
    <name type="scientific">Lysinibacillus parviboronicapiens</name>
    <dbReference type="NCBI Taxonomy" id="436516"/>
    <lineage>
        <taxon>Bacteria</taxon>
        <taxon>Bacillati</taxon>
        <taxon>Bacillota</taxon>
        <taxon>Bacilli</taxon>
        <taxon>Bacillales</taxon>
        <taxon>Bacillaceae</taxon>
        <taxon>Lysinibacillus</taxon>
    </lineage>
</organism>
<gene>
    <name evidence="1" type="ORF">ABIA69_001926</name>
</gene>
<reference evidence="1 2" key="1">
    <citation type="submission" date="2024-06" db="EMBL/GenBank/DDBJ databases">
        <title>Sorghum-associated microbial communities from plants grown in Nebraska, USA.</title>
        <authorList>
            <person name="Schachtman D."/>
        </authorList>
    </citation>
    <scope>NUCLEOTIDE SEQUENCE [LARGE SCALE GENOMIC DNA]</scope>
    <source>
        <strain evidence="1 2">736</strain>
    </source>
</reference>
<dbReference type="EMBL" id="JBEPSB010000007">
    <property type="protein sequence ID" value="MET4560782.1"/>
    <property type="molecule type" value="Genomic_DNA"/>
</dbReference>
<accession>A0ABV2PIL3</accession>
<sequence length="87" mass="10334">MTETESKLRNQNGRLKATIKKKNHVIRTIDHHKYVMQNEINALRAAMKCRDKEIEMLVDVMKFYGIQSELMDFSKRVDLARKALRKQ</sequence>
<protein>
    <submittedName>
        <fullName evidence="1">Uncharacterized protein</fullName>
    </submittedName>
</protein>
<dbReference type="Proteomes" id="UP001549363">
    <property type="component" value="Unassembled WGS sequence"/>
</dbReference>
<comment type="caution">
    <text evidence="1">The sequence shown here is derived from an EMBL/GenBank/DDBJ whole genome shotgun (WGS) entry which is preliminary data.</text>
</comment>
<evidence type="ECO:0000313" key="1">
    <source>
        <dbReference type="EMBL" id="MET4560782.1"/>
    </source>
</evidence>
<dbReference type="RefSeq" id="WP_354471663.1">
    <property type="nucleotide sequence ID" value="NZ_JBEPSB010000007.1"/>
</dbReference>